<evidence type="ECO:0000313" key="13">
    <source>
        <dbReference type="Proteomes" id="UP000295304"/>
    </source>
</evidence>
<dbReference type="GO" id="GO:0000731">
    <property type="term" value="P:DNA synthesis involved in DNA repair"/>
    <property type="evidence" value="ECO:0007669"/>
    <property type="project" value="TreeGrafter"/>
</dbReference>
<dbReference type="GO" id="GO:0009432">
    <property type="term" value="P:SOS response"/>
    <property type="evidence" value="ECO:0007669"/>
    <property type="project" value="UniProtKB-UniRule"/>
</dbReference>
<sequence>MMIEDKSLRVGAAHSPSGGVTFAAPAHPVGAATFDGRTERGAGASDGGNTEDFLVGAHRLRVTRLTLTRFRGYRQTRIETDARSVVLSGPNGAGKTNLLEAVSFLVPGRGLRQARLSDVVLAAPGANGRDEATQNGTSTWAVAARLDTPTGRVDLGTGFDGDGQGVERRVVRIDGEGVRSQAALSEHFSALWLTPQMDRLFIDGADARRRFLDRLVFGFDPAHVGRTNAYRHAVRERAKLLKDGVGDAHWLNALEETIARRAVAIAAARQEMAHRLDQQCRRGRPPFPVARVDLNGSVERWLEDKPALTVEDHLRRILRDSRPFDARHGGAGGGRKDIVLPHRADLVVHHAVKGHRADMCSTGEQKMLLTGLILAGARMLAAERGVAPVLLLDEVAAHLDENHRVALFAAVAEAGGQAWFTGTDPTLFAPLGEDAHFYRVENAQLTKMN</sequence>
<keyword evidence="8 9" id="KW-0238">DNA-binding</keyword>
<dbReference type="EMBL" id="SLZW01000001">
    <property type="protein sequence ID" value="TCS65125.1"/>
    <property type="molecule type" value="Genomic_DNA"/>
</dbReference>
<dbReference type="Gene3D" id="3.40.50.300">
    <property type="entry name" value="P-loop containing nucleotide triphosphate hydrolases"/>
    <property type="match status" value="1"/>
</dbReference>
<keyword evidence="6 9" id="KW-0547">Nucleotide-binding</keyword>
<dbReference type="NCBIfam" id="TIGR00611">
    <property type="entry name" value="recf"/>
    <property type="match status" value="1"/>
</dbReference>
<accession>A0A4R3JHX9</accession>
<keyword evidence="7 9" id="KW-0067">ATP-binding</keyword>
<dbReference type="SUPFAM" id="SSF52540">
    <property type="entry name" value="P-loop containing nucleoside triphosphate hydrolases"/>
    <property type="match status" value="1"/>
</dbReference>
<keyword evidence="5 9" id="KW-0235">DNA replication</keyword>
<keyword evidence="4 9" id="KW-0963">Cytoplasm</keyword>
<organism evidence="12 13">
    <name type="scientific">Varunaivibrio sulfuroxidans</name>
    <dbReference type="NCBI Taxonomy" id="1773489"/>
    <lineage>
        <taxon>Bacteria</taxon>
        <taxon>Pseudomonadati</taxon>
        <taxon>Pseudomonadota</taxon>
        <taxon>Alphaproteobacteria</taxon>
        <taxon>Rhodospirillales</taxon>
        <taxon>Magnetovibrionaceae</taxon>
        <taxon>Varunaivibrio</taxon>
    </lineage>
</organism>
<name>A0A4R3JHX9_9PROT</name>
<evidence type="ECO:0000256" key="3">
    <source>
        <dbReference type="ARBA" id="ARBA00020170"/>
    </source>
</evidence>
<dbReference type="GO" id="GO:0003697">
    <property type="term" value="F:single-stranded DNA binding"/>
    <property type="evidence" value="ECO:0007669"/>
    <property type="project" value="UniProtKB-UniRule"/>
</dbReference>
<comment type="function">
    <text evidence="9 10">The RecF protein is involved in DNA metabolism; it is required for DNA replication and normal SOS inducibility. RecF binds preferentially to single-stranded, linear DNA. It also seems to bind ATP.</text>
</comment>
<dbReference type="PANTHER" id="PTHR32182">
    <property type="entry name" value="DNA REPLICATION AND REPAIR PROTEIN RECF"/>
    <property type="match status" value="1"/>
</dbReference>
<dbReference type="InterPro" id="IPR001238">
    <property type="entry name" value="DNA-binding_RecF"/>
</dbReference>
<dbReference type="InterPro" id="IPR018078">
    <property type="entry name" value="DNA-binding_RecF_CS"/>
</dbReference>
<dbReference type="HAMAP" id="MF_00365">
    <property type="entry name" value="RecF"/>
    <property type="match status" value="1"/>
</dbReference>
<evidence type="ECO:0000313" key="12">
    <source>
        <dbReference type="EMBL" id="TCS65125.1"/>
    </source>
</evidence>
<feature type="domain" description="AAA+ ATPase" evidence="11">
    <location>
        <begin position="81"/>
        <end position="441"/>
    </location>
</feature>
<dbReference type="RefSeq" id="WP_243644681.1">
    <property type="nucleotide sequence ID" value="NZ_CP119676.1"/>
</dbReference>
<dbReference type="GO" id="GO:0006260">
    <property type="term" value="P:DNA replication"/>
    <property type="evidence" value="ECO:0007669"/>
    <property type="project" value="UniProtKB-UniRule"/>
</dbReference>
<protein>
    <recommendedName>
        <fullName evidence="3 9">DNA replication and repair protein RecF</fullName>
    </recommendedName>
</protein>
<dbReference type="Proteomes" id="UP000295304">
    <property type="component" value="Unassembled WGS sequence"/>
</dbReference>
<dbReference type="PROSITE" id="PS00617">
    <property type="entry name" value="RECF_1"/>
    <property type="match status" value="1"/>
</dbReference>
<evidence type="ECO:0000256" key="2">
    <source>
        <dbReference type="ARBA" id="ARBA00008016"/>
    </source>
</evidence>
<dbReference type="InterPro" id="IPR003593">
    <property type="entry name" value="AAA+_ATPase"/>
</dbReference>
<evidence type="ECO:0000256" key="7">
    <source>
        <dbReference type="ARBA" id="ARBA00022840"/>
    </source>
</evidence>
<keyword evidence="13" id="KW-1185">Reference proteome</keyword>
<dbReference type="InterPro" id="IPR027417">
    <property type="entry name" value="P-loop_NTPase"/>
</dbReference>
<comment type="caution">
    <text evidence="12">The sequence shown here is derived from an EMBL/GenBank/DDBJ whole genome shotgun (WGS) entry which is preliminary data.</text>
</comment>
<gene>
    <name evidence="9" type="primary">recF</name>
    <name evidence="12" type="ORF">EDD55_101459</name>
</gene>
<comment type="similarity">
    <text evidence="2 9 10">Belongs to the RecF family.</text>
</comment>
<evidence type="ECO:0000256" key="4">
    <source>
        <dbReference type="ARBA" id="ARBA00022490"/>
    </source>
</evidence>
<dbReference type="AlphaFoldDB" id="A0A4R3JHX9"/>
<dbReference type="PROSITE" id="PS00618">
    <property type="entry name" value="RECF_2"/>
    <property type="match status" value="1"/>
</dbReference>
<dbReference type="GO" id="GO:0005737">
    <property type="term" value="C:cytoplasm"/>
    <property type="evidence" value="ECO:0007669"/>
    <property type="project" value="UniProtKB-SubCell"/>
</dbReference>
<keyword evidence="9 10" id="KW-0234">DNA repair</keyword>
<dbReference type="Gene3D" id="1.20.1050.90">
    <property type="entry name" value="RecF/RecN/SMC, N-terminal domain"/>
    <property type="match status" value="1"/>
</dbReference>
<evidence type="ECO:0000259" key="11">
    <source>
        <dbReference type="SMART" id="SM00382"/>
    </source>
</evidence>
<keyword evidence="9 10" id="KW-0742">SOS response</keyword>
<dbReference type="GO" id="GO:0005524">
    <property type="term" value="F:ATP binding"/>
    <property type="evidence" value="ECO:0007669"/>
    <property type="project" value="UniProtKB-UniRule"/>
</dbReference>
<evidence type="ECO:0000256" key="10">
    <source>
        <dbReference type="RuleBase" id="RU000578"/>
    </source>
</evidence>
<evidence type="ECO:0000256" key="9">
    <source>
        <dbReference type="HAMAP-Rule" id="MF_00365"/>
    </source>
</evidence>
<evidence type="ECO:0000256" key="6">
    <source>
        <dbReference type="ARBA" id="ARBA00022741"/>
    </source>
</evidence>
<dbReference type="PANTHER" id="PTHR32182:SF0">
    <property type="entry name" value="DNA REPLICATION AND REPAIR PROTEIN RECF"/>
    <property type="match status" value="1"/>
</dbReference>
<evidence type="ECO:0000256" key="5">
    <source>
        <dbReference type="ARBA" id="ARBA00022705"/>
    </source>
</evidence>
<dbReference type="InterPro" id="IPR042174">
    <property type="entry name" value="RecF_2"/>
</dbReference>
<dbReference type="GO" id="GO:0006302">
    <property type="term" value="P:double-strand break repair"/>
    <property type="evidence" value="ECO:0007669"/>
    <property type="project" value="TreeGrafter"/>
</dbReference>
<keyword evidence="9 10" id="KW-0227">DNA damage</keyword>
<feature type="binding site" evidence="9">
    <location>
        <begin position="89"/>
        <end position="96"/>
    </location>
    <ligand>
        <name>ATP</name>
        <dbReference type="ChEBI" id="CHEBI:30616"/>
    </ligand>
</feature>
<reference evidence="12 13" key="1">
    <citation type="submission" date="2019-03" db="EMBL/GenBank/DDBJ databases">
        <title>Genomic Encyclopedia of Type Strains, Phase IV (KMG-IV): sequencing the most valuable type-strain genomes for metagenomic binning, comparative biology and taxonomic classification.</title>
        <authorList>
            <person name="Goeker M."/>
        </authorList>
    </citation>
    <scope>NUCLEOTIDE SEQUENCE [LARGE SCALE GENOMIC DNA]</scope>
    <source>
        <strain evidence="12 13">DSM 101688</strain>
    </source>
</reference>
<dbReference type="Pfam" id="PF02463">
    <property type="entry name" value="SMC_N"/>
    <property type="match status" value="1"/>
</dbReference>
<proteinExistence type="inferred from homology"/>
<dbReference type="InterPro" id="IPR003395">
    <property type="entry name" value="RecF/RecN/SMC_N"/>
</dbReference>
<comment type="subcellular location">
    <subcellularLocation>
        <location evidence="1 9 10">Cytoplasm</location>
    </subcellularLocation>
</comment>
<evidence type="ECO:0000256" key="1">
    <source>
        <dbReference type="ARBA" id="ARBA00004496"/>
    </source>
</evidence>
<dbReference type="SMART" id="SM00382">
    <property type="entry name" value="AAA"/>
    <property type="match status" value="1"/>
</dbReference>
<evidence type="ECO:0000256" key="8">
    <source>
        <dbReference type="ARBA" id="ARBA00023125"/>
    </source>
</evidence>